<feature type="domain" description="Cytidyltransferase-like" evidence="1">
    <location>
        <begin position="1"/>
        <end position="78"/>
    </location>
</feature>
<dbReference type="AlphaFoldDB" id="A0A444L6F1"/>
<evidence type="ECO:0000313" key="3">
    <source>
        <dbReference type="Proteomes" id="UP000288215"/>
    </source>
</evidence>
<evidence type="ECO:0000259" key="1">
    <source>
        <dbReference type="Pfam" id="PF01467"/>
    </source>
</evidence>
<sequence>MNEEHRRELVEALKPVDRAVLGGVDFDTKAILKSLMPDIVALGYDQEDLAEVLRREGFRGEIVKLGKYGDISSSKIRALLNSAKPANTAPEAQPK</sequence>
<dbReference type="Proteomes" id="UP000288215">
    <property type="component" value="Unassembled WGS sequence"/>
</dbReference>
<reference evidence="2 3" key="1">
    <citation type="submission" date="2018-12" db="EMBL/GenBank/DDBJ databases">
        <title>The complete genome of the methanogenic archaea of the candidate phylum Verstraetearchaeota, obtained from the metagenome of underground thermal water.</title>
        <authorList>
            <person name="Kadnikov V.V."/>
            <person name="Mardanov A.V."/>
            <person name="Beletsky A.V."/>
            <person name="Karnachuk O.V."/>
            <person name="Ravin N.V."/>
        </authorList>
    </citation>
    <scope>NUCLEOTIDE SEQUENCE [LARGE SCALE GENOMIC DNA]</scope>
    <source>
        <strain evidence="2">Ch88</strain>
    </source>
</reference>
<protein>
    <submittedName>
        <fullName evidence="2">FMN adenylyltransferase, type 3 archaeal</fullName>
    </submittedName>
</protein>
<accession>A0A444L6F1</accession>
<gene>
    <name evidence="2" type="ORF">Metus_1122</name>
</gene>
<dbReference type="EMBL" id="RXGA01000003">
    <property type="protein sequence ID" value="RWX73148.1"/>
    <property type="molecule type" value="Genomic_DNA"/>
</dbReference>
<proteinExistence type="predicted"/>
<dbReference type="InterPro" id="IPR004821">
    <property type="entry name" value="Cyt_trans-like"/>
</dbReference>
<keyword evidence="2" id="KW-0808">Transferase</keyword>
<dbReference type="SUPFAM" id="SSF52374">
    <property type="entry name" value="Nucleotidylyl transferase"/>
    <property type="match status" value="1"/>
</dbReference>
<evidence type="ECO:0000313" key="2">
    <source>
        <dbReference type="EMBL" id="RWX73148.1"/>
    </source>
</evidence>
<dbReference type="Pfam" id="PF01467">
    <property type="entry name" value="CTP_transf_like"/>
    <property type="match status" value="1"/>
</dbReference>
<dbReference type="GO" id="GO:0016779">
    <property type="term" value="F:nucleotidyltransferase activity"/>
    <property type="evidence" value="ECO:0007669"/>
    <property type="project" value="UniProtKB-KW"/>
</dbReference>
<dbReference type="Gene3D" id="3.40.50.620">
    <property type="entry name" value="HUPs"/>
    <property type="match status" value="1"/>
</dbReference>
<dbReference type="InterPro" id="IPR014729">
    <property type="entry name" value="Rossmann-like_a/b/a_fold"/>
</dbReference>
<comment type="caution">
    <text evidence="2">The sequence shown here is derived from an EMBL/GenBank/DDBJ whole genome shotgun (WGS) entry which is preliminary data.</text>
</comment>
<organism evidence="2 3">
    <name type="scientific">Methanosuratincola subterraneus</name>
    <dbReference type="NCBI Taxonomy" id="2593994"/>
    <lineage>
        <taxon>Archaea</taxon>
        <taxon>Thermoproteota</taxon>
        <taxon>Methanosuratincolia</taxon>
        <taxon>Candidatus Methanomethylicales</taxon>
        <taxon>Candidatus Methanomethylicaceae</taxon>
        <taxon>Candidatus Methanosuratincola (ex Vanwonterghem et al. 2016)</taxon>
    </lineage>
</organism>
<keyword evidence="2" id="KW-0548">Nucleotidyltransferase</keyword>
<name>A0A444L6F1_METS7</name>